<reference evidence="1 2" key="2">
    <citation type="submission" date="2018-11" db="EMBL/GenBank/DDBJ databases">
        <authorList>
            <consortium name="Pathogen Informatics"/>
        </authorList>
    </citation>
    <scope>NUCLEOTIDE SEQUENCE [LARGE SCALE GENOMIC DNA]</scope>
</reference>
<dbReference type="WBParaSite" id="BPAG_0000021201-mRNA-1">
    <property type="protein sequence ID" value="BPAG_0000021201-mRNA-1"/>
    <property type="gene ID" value="BPAG_0000021201"/>
</dbReference>
<evidence type="ECO:0000313" key="3">
    <source>
        <dbReference type="WBParaSite" id="BPAG_0000021201-mRNA-1"/>
    </source>
</evidence>
<protein>
    <submittedName>
        <fullName evidence="3">Glutaredoxin domain-containing protein</fullName>
    </submittedName>
</protein>
<dbReference type="EMBL" id="UZAD01000008">
    <property type="protein sequence ID" value="VDN81399.1"/>
    <property type="molecule type" value="Genomic_DNA"/>
</dbReference>
<organism evidence="3">
    <name type="scientific">Brugia pahangi</name>
    <name type="common">Filarial nematode worm</name>
    <dbReference type="NCBI Taxonomy" id="6280"/>
    <lineage>
        <taxon>Eukaryota</taxon>
        <taxon>Metazoa</taxon>
        <taxon>Ecdysozoa</taxon>
        <taxon>Nematoda</taxon>
        <taxon>Chromadorea</taxon>
        <taxon>Rhabditida</taxon>
        <taxon>Spirurina</taxon>
        <taxon>Spiruromorpha</taxon>
        <taxon>Filarioidea</taxon>
        <taxon>Onchocercidae</taxon>
        <taxon>Brugia</taxon>
    </lineage>
</organism>
<keyword evidence="2" id="KW-1185">Reference proteome</keyword>
<evidence type="ECO:0000313" key="1">
    <source>
        <dbReference type="EMBL" id="VDN81399.1"/>
    </source>
</evidence>
<gene>
    <name evidence="1" type="ORF">BPAG_LOCUS213</name>
</gene>
<sequence>MFVRKEHGNCKVLTFPKSHTTPLSTCEQQSSCNAKENCIGSSDRLSLPYDIRISECATVRRKGHCTALHIPIVVLFYNGRFILDRSVHSRHDSSLFVVEPSLQSYLMIS</sequence>
<name>A0A0N4SX29_BRUPA</name>
<reference evidence="3" key="1">
    <citation type="submission" date="2017-02" db="UniProtKB">
        <authorList>
            <consortium name="WormBaseParasite"/>
        </authorList>
    </citation>
    <scope>IDENTIFICATION</scope>
</reference>
<proteinExistence type="predicted"/>
<accession>A0A0N4SX29</accession>
<evidence type="ECO:0000313" key="2">
    <source>
        <dbReference type="Proteomes" id="UP000278627"/>
    </source>
</evidence>
<dbReference type="AlphaFoldDB" id="A0A0N4SX29"/>
<dbReference type="Proteomes" id="UP000278627">
    <property type="component" value="Unassembled WGS sequence"/>
</dbReference>